<dbReference type="InterPro" id="IPR051461">
    <property type="entry name" value="UPF0750_membrane"/>
</dbReference>
<dbReference type="CDD" id="cd16380">
    <property type="entry name" value="YitT_C"/>
    <property type="match status" value="1"/>
</dbReference>
<protein>
    <submittedName>
        <fullName evidence="8">YitT family protein</fullName>
    </submittedName>
</protein>
<feature type="transmembrane region" description="Helical" evidence="6">
    <location>
        <begin position="155"/>
        <end position="178"/>
    </location>
</feature>
<dbReference type="PANTHER" id="PTHR33545">
    <property type="entry name" value="UPF0750 MEMBRANE PROTEIN YITT-RELATED"/>
    <property type="match status" value="1"/>
</dbReference>
<dbReference type="InterPro" id="IPR015867">
    <property type="entry name" value="N-reg_PII/ATP_PRibTrfase_C"/>
</dbReference>
<evidence type="ECO:0000256" key="2">
    <source>
        <dbReference type="ARBA" id="ARBA00022475"/>
    </source>
</evidence>
<organism evidence="8 9">
    <name type="scientific">Virgibacillus siamensis</name>
    <dbReference type="NCBI Taxonomy" id="480071"/>
    <lineage>
        <taxon>Bacteria</taxon>
        <taxon>Bacillati</taxon>
        <taxon>Bacillota</taxon>
        <taxon>Bacilli</taxon>
        <taxon>Bacillales</taxon>
        <taxon>Bacillaceae</taxon>
        <taxon>Virgibacillus</taxon>
    </lineage>
</organism>
<feature type="transmembrane region" description="Helical" evidence="6">
    <location>
        <begin position="74"/>
        <end position="91"/>
    </location>
</feature>
<keyword evidence="4 6" id="KW-1133">Transmembrane helix</keyword>
<accession>A0ABN1GM78</accession>
<dbReference type="PIRSF" id="PIRSF006483">
    <property type="entry name" value="Membrane_protein_YitT"/>
    <property type="match status" value="1"/>
</dbReference>
<evidence type="ECO:0000259" key="7">
    <source>
        <dbReference type="Pfam" id="PF10035"/>
    </source>
</evidence>
<evidence type="ECO:0000313" key="9">
    <source>
        <dbReference type="Proteomes" id="UP001500866"/>
    </source>
</evidence>
<evidence type="ECO:0000256" key="1">
    <source>
        <dbReference type="ARBA" id="ARBA00004651"/>
    </source>
</evidence>
<dbReference type="Pfam" id="PF10035">
    <property type="entry name" value="DUF2179"/>
    <property type="match status" value="1"/>
</dbReference>
<name>A0ABN1GM78_9BACI</name>
<evidence type="ECO:0000256" key="4">
    <source>
        <dbReference type="ARBA" id="ARBA00022989"/>
    </source>
</evidence>
<reference evidence="8 9" key="1">
    <citation type="journal article" date="2019" name="Int. J. Syst. Evol. Microbiol.">
        <title>The Global Catalogue of Microorganisms (GCM) 10K type strain sequencing project: providing services to taxonomists for standard genome sequencing and annotation.</title>
        <authorList>
            <consortium name="The Broad Institute Genomics Platform"/>
            <consortium name="The Broad Institute Genome Sequencing Center for Infectious Disease"/>
            <person name="Wu L."/>
            <person name="Ma J."/>
        </authorList>
    </citation>
    <scope>NUCLEOTIDE SEQUENCE [LARGE SCALE GENOMIC DNA]</scope>
    <source>
        <strain evidence="8 9">JCM 15395</strain>
    </source>
</reference>
<comment type="caution">
    <text evidence="8">The sequence shown here is derived from an EMBL/GenBank/DDBJ whole genome shotgun (WGS) entry which is preliminary data.</text>
</comment>
<sequence length="279" mass="30773">MNKLVRDILLIVFGSMIYAFSLTFLVIPNHLAEGGIPGLSIILHYAFTWSPGITTFILNSAVLLIGYRVLPRRMVMMSILTIPLISFFIYITEGKVEPLGDPLGSAIFAGVFIGIGTGMIFRAGGSMGGSTLIAKMFHHNLGWDLTGTNFIIDSMIVASGLFVISPLNIMYTVIALYIGKKSTDFIVEGLDTKKAVSVISARAPEVADEIIKQLETSATVFKSYGGYSKESKDMVYVIINRYQVFRLKRIITSMDQEAFVIIHDVRDVFGGSFSWLPFK</sequence>
<keyword evidence="9" id="KW-1185">Reference proteome</keyword>
<dbReference type="Gene3D" id="3.30.70.120">
    <property type="match status" value="1"/>
</dbReference>
<evidence type="ECO:0000256" key="5">
    <source>
        <dbReference type="ARBA" id="ARBA00023136"/>
    </source>
</evidence>
<keyword evidence="5 6" id="KW-0472">Membrane</keyword>
<dbReference type="Pfam" id="PF02588">
    <property type="entry name" value="YitT_membrane"/>
    <property type="match status" value="1"/>
</dbReference>
<dbReference type="InterPro" id="IPR019264">
    <property type="entry name" value="DUF2179"/>
</dbReference>
<feature type="transmembrane region" description="Helical" evidence="6">
    <location>
        <begin position="47"/>
        <end position="67"/>
    </location>
</feature>
<proteinExistence type="predicted"/>
<dbReference type="InterPro" id="IPR003740">
    <property type="entry name" value="YitT"/>
</dbReference>
<keyword evidence="3 6" id="KW-0812">Transmembrane</keyword>
<feature type="transmembrane region" description="Helical" evidence="6">
    <location>
        <begin position="7"/>
        <end position="27"/>
    </location>
</feature>
<comment type="subcellular location">
    <subcellularLocation>
        <location evidence="1">Cell membrane</location>
        <topology evidence="1">Multi-pass membrane protein</topology>
    </subcellularLocation>
</comment>
<feature type="transmembrane region" description="Helical" evidence="6">
    <location>
        <begin position="103"/>
        <end position="121"/>
    </location>
</feature>
<evidence type="ECO:0000256" key="3">
    <source>
        <dbReference type="ARBA" id="ARBA00022692"/>
    </source>
</evidence>
<feature type="domain" description="DUF2179" evidence="7">
    <location>
        <begin position="217"/>
        <end position="270"/>
    </location>
</feature>
<gene>
    <name evidence="8" type="ORF">GCM10009001_34660</name>
</gene>
<evidence type="ECO:0000256" key="6">
    <source>
        <dbReference type="SAM" id="Phobius"/>
    </source>
</evidence>
<evidence type="ECO:0000313" key="8">
    <source>
        <dbReference type="EMBL" id="GAA0614446.1"/>
    </source>
</evidence>
<keyword evidence="2" id="KW-1003">Cell membrane</keyword>
<dbReference type="PANTHER" id="PTHR33545:SF4">
    <property type="entry name" value="UPF0750 MEMBRANE PROTEIN YXKD"/>
    <property type="match status" value="1"/>
</dbReference>
<dbReference type="Proteomes" id="UP001500866">
    <property type="component" value="Unassembled WGS sequence"/>
</dbReference>
<dbReference type="EMBL" id="BAAADS010000025">
    <property type="protein sequence ID" value="GAA0614446.1"/>
    <property type="molecule type" value="Genomic_DNA"/>
</dbReference>